<evidence type="ECO:0000256" key="7">
    <source>
        <dbReference type="ARBA" id="ARBA00022989"/>
    </source>
</evidence>
<protein>
    <recommendedName>
        <fullName evidence="2">Voltage-gated hydrogen channel 1</fullName>
    </recommendedName>
    <alternativeName>
        <fullName evidence="12">Hydrogen voltage-gated channel 1</fullName>
    </alternativeName>
</protein>
<evidence type="ECO:0000313" key="16">
    <source>
        <dbReference type="EMBL" id="CAH0103921.1"/>
    </source>
</evidence>
<reference evidence="16" key="1">
    <citation type="submission" date="2021-11" db="EMBL/GenBank/DDBJ databases">
        <authorList>
            <person name="Schell T."/>
        </authorList>
    </citation>
    <scope>NUCLEOTIDE SEQUENCE</scope>
    <source>
        <strain evidence="16">M5</strain>
    </source>
</reference>
<dbReference type="GO" id="GO:0005886">
    <property type="term" value="C:plasma membrane"/>
    <property type="evidence" value="ECO:0007669"/>
    <property type="project" value="UniProtKB-SubCell"/>
</dbReference>
<dbReference type="Gene3D" id="1.20.120.350">
    <property type="entry name" value="Voltage-gated potassium channels. Chain C"/>
    <property type="match status" value="1"/>
</dbReference>
<keyword evidence="17" id="KW-1185">Reference proteome</keyword>
<evidence type="ECO:0000256" key="1">
    <source>
        <dbReference type="ARBA" id="ARBA00004651"/>
    </source>
</evidence>
<dbReference type="AlphaFoldDB" id="A0A8J2RGA6"/>
<keyword evidence="7 14" id="KW-1133">Transmembrane helix</keyword>
<keyword evidence="11" id="KW-0407">Ion channel</keyword>
<evidence type="ECO:0000256" key="12">
    <source>
        <dbReference type="ARBA" id="ARBA00031989"/>
    </source>
</evidence>
<proteinExistence type="predicted"/>
<keyword evidence="8 13" id="KW-0175">Coiled coil</keyword>
<evidence type="ECO:0000256" key="2">
    <source>
        <dbReference type="ARBA" id="ARBA00015897"/>
    </source>
</evidence>
<dbReference type="InterPro" id="IPR027359">
    <property type="entry name" value="Volt_channel_dom_sf"/>
</dbReference>
<evidence type="ECO:0000256" key="14">
    <source>
        <dbReference type="SAM" id="Phobius"/>
    </source>
</evidence>
<dbReference type="GO" id="GO:0030171">
    <property type="term" value="F:voltage-gated proton channel activity"/>
    <property type="evidence" value="ECO:0007669"/>
    <property type="project" value="InterPro"/>
</dbReference>
<comment type="subcellular location">
    <subcellularLocation>
        <location evidence="1">Cell membrane</location>
        <topology evidence="1">Multi-pass membrane protein</topology>
    </subcellularLocation>
</comment>
<feature type="transmembrane region" description="Helical" evidence="14">
    <location>
        <begin position="141"/>
        <end position="163"/>
    </location>
</feature>
<comment type="caution">
    <text evidence="16">The sequence shown here is derived from an EMBL/GenBank/DDBJ whole genome shotgun (WGS) entry which is preliminary data.</text>
</comment>
<dbReference type="Proteomes" id="UP000789390">
    <property type="component" value="Unassembled WGS sequence"/>
</dbReference>
<dbReference type="OrthoDB" id="427456at2759"/>
<keyword evidence="9" id="KW-0406">Ion transport</keyword>
<evidence type="ECO:0000259" key="15">
    <source>
        <dbReference type="Pfam" id="PF00520"/>
    </source>
</evidence>
<keyword evidence="5 14" id="KW-0812">Transmembrane</keyword>
<dbReference type="Pfam" id="PF00520">
    <property type="entry name" value="Ion_trans"/>
    <property type="match status" value="1"/>
</dbReference>
<organism evidence="16 17">
    <name type="scientific">Daphnia galeata</name>
    <dbReference type="NCBI Taxonomy" id="27404"/>
    <lineage>
        <taxon>Eukaryota</taxon>
        <taxon>Metazoa</taxon>
        <taxon>Ecdysozoa</taxon>
        <taxon>Arthropoda</taxon>
        <taxon>Crustacea</taxon>
        <taxon>Branchiopoda</taxon>
        <taxon>Diplostraca</taxon>
        <taxon>Cladocera</taxon>
        <taxon>Anomopoda</taxon>
        <taxon>Daphniidae</taxon>
        <taxon>Daphnia</taxon>
    </lineage>
</organism>
<evidence type="ECO:0000313" key="17">
    <source>
        <dbReference type="Proteomes" id="UP000789390"/>
    </source>
</evidence>
<feature type="transmembrane region" description="Helical" evidence="14">
    <location>
        <begin position="90"/>
        <end position="111"/>
    </location>
</feature>
<evidence type="ECO:0000256" key="6">
    <source>
        <dbReference type="ARBA" id="ARBA00022882"/>
    </source>
</evidence>
<dbReference type="InterPro" id="IPR005821">
    <property type="entry name" value="Ion_trans_dom"/>
</dbReference>
<evidence type="ECO:0000256" key="5">
    <source>
        <dbReference type="ARBA" id="ARBA00022692"/>
    </source>
</evidence>
<feature type="domain" description="Ion transport" evidence="15">
    <location>
        <begin position="89"/>
        <end position="221"/>
    </location>
</feature>
<keyword evidence="6" id="KW-0851">Voltage-gated channel</keyword>
<evidence type="ECO:0000256" key="10">
    <source>
        <dbReference type="ARBA" id="ARBA00023136"/>
    </source>
</evidence>
<keyword evidence="10 14" id="KW-0472">Membrane</keyword>
<keyword evidence="4" id="KW-1003">Cell membrane</keyword>
<evidence type="ECO:0000256" key="4">
    <source>
        <dbReference type="ARBA" id="ARBA00022475"/>
    </source>
</evidence>
<dbReference type="SUPFAM" id="SSF81324">
    <property type="entry name" value="Voltage-gated potassium channels"/>
    <property type="match status" value="1"/>
</dbReference>
<evidence type="ECO:0000256" key="11">
    <source>
        <dbReference type="ARBA" id="ARBA00023303"/>
    </source>
</evidence>
<keyword evidence="3" id="KW-0813">Transport</keyword>
<dbReference type="PANTHER" id="PTHR46480:SF1">
    <property type="entry name" value="VOLTAGE-GATED HYDROGEN CHANNEL 1"/>
    <property type="match status" value="1"/>
</dbReference>
<dbReference type="GO" id="GO:0034702">
    <property type="term" value="C:monoatomic ion channel complex"/>
    <property type="evidence" value="ECO:0007669"/>
    <property type="project" value="UniProtKB-KW"/>
</dbReference>
<sequence>MESTKEMLLPRPEIDGIQQSQIEMVTVDQGPGMNRLISNDAQVDQQCNALLSKDIVLHSSHVYASDPNLTMMPDNSSRARLRRILSSHRFQVFIVSFVIVDCMVVIAELLMDLRILGLLEETGIKNRNKIPLEAHYIVPDVLHSISIAILAMFLLETIIKIAAFGLSFLRMGWEIFDSVVICVTFVLDVLMQHSHSSTNGLGLFIILRLWRVARILNGMVRSVRSQAVRHVECEKRRREALEDELLKYRELCQRQTKLIAELENLLKNHNIPLPDNLVMLPSP</sequence>
<evidence type="ECO:0000256" key="3">
    <source>
        <dbReference type="ARBA" id="ARBA00022448"/>
    </source>
</evidence>
<dbReference type="InterPro" id="IPR031846">
    <property type="entry name" value="Hvcn1"/>
</dbReference>
<name>A0A8J2RGA6_9CRUS</name>
<accession>A0A8J2RGA6</accession>
<gene>
    <name evidence="16" type="ORF">DGAL_LOCUS6626</name>
</gene>
<dbReference type="EMBL" id="CAKKLH010000121">
    <property type="protein sequence ID" value="CAH0103921.1"/>
    <property type="molecule type" value="Genomic_DNA"/>
</dbReference>
<feature type="coiled-coil region" evidence="13">
    <location>
        <begin position="224"/>
        <end position="268"/>
    </location>
</feature>
<evidence type="ECO:0000256" key="9">
    <source>
        <dbReference type="ARBA" id="ARBA00023065"/>
    </source>
</evidence>
<evidence type="ECO:0000256" key="8">
    <source>
        <dbReference type="ARBA" id="ARBA00023054"/>
    </source>
</evidence>
<dbReference type="PANTHER" id="PTHR46480">
    <property type="entry name" value="F20B24.22"/>
    <property type="match status" value="1"/>
</dbReference>
<evidence type="ECO:0000256" key="13">
    <source>
        <dbReference type="SAM" id="Coils"/>
    </source>
</evidence>